<dbReference type="EMBL" id="DF143005">
    <property type="protein sequence ID" value="GAA50007.1"/>
    <property type="molecule type" value="Genomic_DNA"/>
</dbReference>
<feature type="region of interest" description="Disordered" evidence="1">
    <location>
        <begin position="309"/>
        <end position="333"/>
    </location>
</feature>
<proteinExistence type="predicted"/>
<evidence type="ECO:0000313" key="2">
    <source>
        <dbReference type="EMBL" id="GAA50007.1"/>
    </source>
</evidence>
<keyword evidence="3" id="KW-1185">Reference proteome</keyword>
<sequence>MYASRNENPTFFIWDHQVGFERKCTDCQINSLPTKPGSVESSDEWISDKVLIFFTVSTDNRKHGARSSTLKTWSTRARRSASLVYHEPNDVPHARDPVGHQSPQLHQSGKVDFVDEQPDIAGDLRWHPLLSRVTFECLLNTKEKHAINNSEILPWDHRNIIKDQNYIRNTIDVNSTSPAAQQTRLFCYSFGVWLFDSAGNSVFERRIGRTKEPSCFLNATVHRLLDHRVALHHFAFHVSRGPPPTGQQSPKIGIFIRQTIRRSGRSPLAIKRRKPDLPCYYTDFGNRVTDVIGVPDPFGCGLTRIITPEQEDDRSNESARASNAQLPTSPPQIIGGRNCGSYNHCTTSTRFLTADDDDDVALVSDVIFQLILKDVRKTLMRS</sequence>
<accession>G7YAM3</accession>
<feature type="compositionally biased region" description="Polar residues" evidence="1">
    <location>
        <begin position="318"/>
        <end position="327"/>
    </location>
</feature>
<evidence type="ECO:0000313" key="3">
    <source>
        <dbReference type="Proteomes" id="UP000008909"/>
    </source>
</evidence>
<organism evidence="2 3">
    <name type="scientific">Clonorchis sinensis</name>
    <name type="common">Chinese liver fluke</name>
    <dbReference type="NCBI Taxonomy" id="79923"/>
    <lineage>
        <taxon>Eukaryota</taxon>
        <taxon>Metazoa</taxon>
        <taxon>Spiralia</taxon>
        <taxon>Lophotrochozoa</taxon>
        <taxon>Platyhelminthes</taxon>
        <taxon>Trematoda</taxon>
        <taxon>Digenea</taxon>
        <taxon>Opisthorchiida</taxon>
        <taxon>Opisthorchiata</taxon>
        <taxon>Opisthorchiidae</taxon>
        <taxon>Clonorchis</taxon>
    </lineage>
</organism>
<reference key="2">
    <citation type="submission" date="2011-10" db="EMBL/GenBank/DDBJ databases">
        <title>The genome and transcriptome sequence of Clonorchis sinensis provide insights into the carcinogenic liver fluke.</title>
        <authorList>
            <person name="Wang X."/>
            <person name="Huang Y."/>
            <person name="Chen W."/>
            <person name="Liu H."/>
            <person name="Guo L."/>
            <person name="Chen Y."/>
            <person name="Luo F."/>
            <person name="Zhou W."/>
            <person name="Sun J."/>
            <person name="Mao Q."/>
            <person name="Liang P."/>
            <person name="Zhou C."/>
            <person name="Tian Y."/>
            <person name="Men J."/>
            <person name="Lv X."/>
            <person name="Huang L."/>
            <person name="Zhou J."/>
            <person name="Hu Y."/>
            <person name="Li R."/>
            <person name="Zhang F."/>
            <person name="Lei H."/>
            <person name="Li X."/>
            <person name="Hu X."/>
            <person name="Liang C."/>
            <person name="Xu J."/>
            <person name="Wu Z."/>
            <person name="Yu X."/>
        </authorList>
    </citation>
    <scope>NUCLEOTIDE SEQUENCE</scope>
    <source>
        <strain>Henan</strain>
    </source>
</reference>
<name>G7YAM3_CLOSI</name>
<gene>
    <name evidence="2" type="ORF">CLF_103917</name>
</gene>
<evidence type="ECO:0000256" key="1">
    <source>
        <dbReference type="SAM" id="MobiDB-lite"/>
    </source>
</evidence>
<dbReference type="AlphaFoldDB" id="G7YAM3"/>
<reference evidence="2" key="1">
    <citation type="journal article" date="2011" name="Genome Biol.">
        <title>The draft genome of the carcinogenic human liver fluke Clonorchis sinensis.</title>
        <authorList>
            <person name="Wang X."/>
            <person name="Chen W."/>
            <person name="Huang Y."/>
            <person name="Sun J."/>
            <person name="Men J."/>
            <person name="Liu H."/>
            <person name="Luo F."/>
            <person name="Guo L."/>
            <person name="Lv X."/>
            <person name="Deng C."/>
            <person name="Zhou C."/>
            <person name="Fan Y."/>
            <person name="Li X."/>
            <person name="Huang L."/>
            <person name="Hu Y."/>
            <person name="Liang C."/>
            <person name="Hu X."/>
            <person name="Xu J."/>
            <person name="Yu X."/>
        </authorList>
    </citation>
    <scope>NUCLEOTIDE SEQUENCE [LARGE SCALE GENOMIC DNA]</scope>
    <source>
        <strain evidence="2">Henan</strain>
    </source>
</reference>
<protein>
    <submittedName>
        <fullName evidence="2">Uncharacterized protein</fullName>
    </submittedName>
</protein>
<dbReference type="Proteomes" id="UP000008909">
    <property type="component" value="Unassembled WGS sequence"/>
</dbReference>